<proteinExistence type="predicted"/>
<evidence type="ECO:0000313" key="1">
    <source>
        <dbReference type="EnsemblMetazoa" id="G4733.1:cds"/>
    </source>
</evidence>
<protein>
    <submittedName>
        <fullName evidence="1">Uncharacterized protein</fullName>
    </submittedName>
</protein>
<keyword evidence="2" id="KW-1185">Reference proteome</keyword>
<reference evidence="1" key="1">
    <citation type="submission" date="2022-08" db="UniProtKB">
        <authorList>
            <consortium name="EnsemblMetazoa"/>
        </authorList>
    </citation>
    <scope>IDENTIFICATION</scope>
    <source>
        <strain evidence="1">05x7-T-G4-1.051#20</strain>
    </source>
</reference>
<accession>A0A8W8N025</accession>
<dbReference type="AlphaFoldDB" id="A0A8W8N025"/>
<sequence length="390" mass="44697">MNHLYSLQSAQILDRCVSNAHICPEYIGILYRSGYFIIDKAVLSMKICLKHREELGARWKRSKKTCSYPGHRGNMKADRGASPTMCKELWLKTRQIIPVGSAICKRCSMDHKKNVSPSYNVEYVEELEWCRQICRILHTANSTKSKIHGEHLQSYLIDIQVPHVPAIVENKETAFDIDVHSVPSSQDTDTVGTDMEFEILSTSSCYSSSPSSQDWKAEETGIDCGIKIWVEKCSAIREKYAHICETVLSQSHDTGIFSLCSEGWALKSVAKCYRFSLNVKEYVKKIFESYEKTGKRPNYAALSGELQKACDENGQRLFRPFEWLTANQLGNLFASYINNKKKNYRDRHILLLEVSETDEHLQEIVMNLKAEERQHTVSDMYKNVFYAANT</sequence>
<dbReference type="Proteomes" id="UP000005408">
    <property type="component" value="Unassembled WGS sequence"/>
</dbReference>
<organism evidence="1 2">
    <name type="scientific">Magallana gigas</name>
    <name type="common">Pacific oyster</name>
    <name type="synonym">Crassostrea gigas</name>
    <dbReference type="NCBI Taxonomy" id="29159"/>
    <lineage>
        <taxon>Eukaryota</taxon>
        <taxon>Metazoa</taxon>
        <taxon>Spiralia</taxon>
        <taxon>Lophotrochozoa</taxon>
        <taxon>Mollusca</taxon>
        <taxon>Bivalvia</taxon>
        <taxon>Autobranchia</taxon>
        <taxon>Pteriomorphia</taxon>
        <taxon>Ostreida</taxon>
        <taxon>Ostreoidea</taxon>
        <taxon>Ostreidae</taxon>
        <taxon>Magallana</taxon>
    </lineage>
</organism>
<evidence type="ECO:0000313" key="2">
    <source>
        <dbReference type="Proteomes" id="UP000005408"/>
    </source>
</evidence>
<dbReference type="EnsemblMetazoa" id="G4733.1">
    <property type="protein sequence ID" value="G4733.1:cds"/>
    <property type="gene ID" value="G4733"/>
</dbReference>
<name>A0A8W8N025_MAGGI</name>